<organism evidence="2 3">
    <name type="scientific">Paenibacillus glycanilyticus</name>
    <dbReference type="NCBI Taxonomy" id="126569"/>
    <lineage>
        <taxon>Bacteria</taxon>
        <taxon>Bacillati</taxon>
        <taxon>Bacillota</taxon>
        <taxon>Bacilli</taxon>
        <taxon>Bacillales</taxon>
        <taxon>Paenibacillaceae</taxon>
        <taxon>Paenibacillus</taxon>
    </lineage>
</organism>
<keyword evidence="3" id="KW-1185">Reference proteome</keyword>
<dbReference type="InterPro" id="IPR000182">
    <property type="entry name" value="GNAT_dom"/>
</dbReference>
<evidence type="ECO:0000313" key="3">
    <source>
        <dbReference type="Proteomes" id="UP001285921"/>
    </source>
</evidence>
<dbReference type="SUPFAM" id="SSF55729">
    <property type="entry name" value="Acyl-CoA N-acyltransferases (Nat)"/>
    <property type="match status" value="1"/>
</dbReference>
<dbReference type="PANTHER" id="PTHR39173">
    <property type="entry name" value="ACETYLTRANSFERASE"/>
    <property type="match status" value="1"/>
</dbReference>
<dbReference type="CDD" id="cd04301">
    <property type="entry name" value="NAT_SF"/>
    <property type="match status" value="1"/>
</dbReference>
<dbReference type="PANTHER" id="PTHR39173:SF1">
    <property type="entry name" value="ACETYLTRANSFERASE"/>
    <property type="match status" value="1"/>
</dbReference>
<dbReference type="EMBL" id="BTCL01000009">
    <property type="protein sequence ID" value="GMK45929.1"/>
    <property type="molecule type" value="Genomic_DNA"/>
</dbReference>
<gene>
    <name evidence="2" type="ORF">PghCCS26_30570</name>
</gene>
<sequence>MAEVYLVRPGLEWKEPYLDFYREWIDSGEDIVPWVVEQDPSDFQAMIGWLKDVSNGIGLQEGWVANSTYWLATEDRRIVGAVNIRHALSPWLMERGGHIGYGIRPSARRQGYATKLLAQSLVKTRELGIRKVLVCCDESNVASARTILNNGGVEDTSFKEENGNVIRRFWIEG</sequence>
<comment type="caution">
    <text evidence="2">The sequence shown here is derived from an EMBL/GenBank/DDBJ whole genome shotgun (WGS) entry which is preliminary data.</text>
</comment>
<evidence type="ECO:0000259" key="1">
    <source>
        <dbReference type="PROSITE" id="PS51186"/>
    </source>
</evidence>
<dbReference type="PROSITE" id="PS51186">
    <property type="entry name" value="GNAT"/>
    <property type="match status" value="1"/>
</dbReference>
<feature type="domain" description="N-acetyltransferase" evidence="1">
    <location>
        <begin position="33"/>
        <end position="172"/>
    </location>
</feature>
<dbReference type="RefSeq" id="WP_317980460.1">
    <property type="nucleotide sequence ID" value="NZ_BTCL01000009.1"/>
</dbReference>
<reference evidence="2 3" key="1">
    <citation type="submission" date="2023-05" db="EMBL/GenBank/DDBJ databases">
        <title>Draft genome of Paenibacillus sp. CCS26.</title>
        <authorList>
            <person name="Akita H."/>
            <person name="Shinto Y."/>
            <person name="Kimura Z."/>
        </authorList>
    </citation>
    <scope>NUCLEOTIDE SEQUENCE [LARGE SCALE GENOMIC DNA]</scope>
    <source>
        <strain evidence="2 3">CCS26</strain>
    </source>
</reference>
<dbReference type="Proteomes" id="UP001285921">
    <property type="component" value="Unassembled WGS sequence"/>
</dbReference>
<proteinExistence type="predicted"/>
<name>A0ABQ6NPK9_9BACL</name>
<dbReference type="Pfam" id="PF13302">
    <property type="entry name" value="Acetyltransf_3"/>
    <property type="match status" value="1"/>
</dbReference>
<evidence type="ECO:0000313" key="2">
    <source>
        <dbReference type="EMBL" id="GMK45929.1"/>
    </source>
</evidence>
<dbReference type="Gene3D" id="3.40.630.30">
    <property type="match status" value="1"/>
</dbReference>
<accession>A0ABQ6NPK9</accession>
<dbReference type="InterPro" id="IPR016181">
    <property type="entry name" value="Acyl_CoA_acyltransferase"/>
</dbReference>
<protein>
    <submittedName>
        <fullName evidence="2">Acetyltransferase</fullName>
    </submittedName>
</protein>